<dbReference type="FunFam" id="3.40.50.10140:FF:000007">
    <property type="entry name" value="Disease resistance protein (TIR-NBS-LRR class)"/>
    <property type="match status" value="1"/>
</dbReference>
<dbReference type="EC" id="3.2.2.6" evidence="1"/>
<dbReference type="GO" id="GO:0061809">
    <property type="term" value="F:NAD+ nucleosidase activity, cyclic ADP-ribose generating"/>
    <property type="evidence" value="ECO:0007669"/>
    <property type="project" value="UniProtKB-EC"/>
</dbReference>
<evidence type="ECO:0000256" key="1">
    <source>
        <dbReference type="ARBA" id="ARBA00011982"/>
    </source>
</evidence>
<dbReference type="PROSITE" id="PS51450">
    <property type="entry name" value="LRR"/>
    <property type="match status" value="1"/>
</dbReference>
<dbReference type="PROSITE" id="PS50104">
    <property type="entry name" value="TIR"/>
    <property type="match status" value="1"/>
</dbReference>
<keyword evidence="3" id="KW-0520">NAD</keyword>
<dbReference type="Gene3D" id="3.40.50.10140">
    <property type="entry name" value="Toll/interleukin-1 receptor homology (TIR) domain"/>
    <property type="match status" value="1"/>
</dbReference>
<keyword evidence="5" id="KW-0472">Membrane</keyword>
<dbReference type="AlphaFoldDB" id="A0A498J6I5"/>
<sequence length="609" mass="68993">MALVRTSPGTSSDSNTFRGYRYDVFLSFRGEDTRKTFTDHLYTALNNAGFLTFRDNDELERGEDIKPGLQKAIQLSRASVVVFSKDYASSGWCLDELVLILEHKRTTSNHVVLPVFYDVDPSHLRKQMASVGKAFARHERTQSSKRVKGWREAVAEVADLAGMVLQNQDDGYLSFSPFLSSFFSQFGLSLKGCNLSDDAFCRDLSSLSSLRRLKLGENPISSLPGFIKGLRRLDKLSFKGCDRLESLVGLPRVHKKMDVSDCISLKEVTYQSFRGFQLNAFARDNYNVVEWEYHHKLEPIDRVDAEMIKLLGLCNLGSMPAIRMNSPKGCFHSKEDRWSPVQGLYQFGIFSTFFVGNEVPGQFSYKSTKSSISFIVPLLIASHKIRGLNISATYANEENSNYIDDGYKRPIIIKVSNKSKGLKWIYVPAFYGIPEEGEDMIWLSHWRMESETTLQCGDEVLVLVLLSLGKFQLKEFGVELVQEHQNNMMISTQHNIKSDPNYPFVIGGDLSMWEYIPGIYFLGCDKETVEDTDVFSQRFLNCLIMDTDEEDTDKEKGQEDEPNYTIARTRAASNNCSLGGWKVLLTAAGLFFTLALVVRSSISQKKKRL</sequence>
<dbReference type="SUPFAM" id="SSF52047">
    <property type="entry name" value="RNI-like"/>
    <property type="match status" value="1"/>
</dbReference>
<dbReference type="PANTHER" id="PTHR32009:SF39">
    <property type="entry name" value="TIR DOMAIN-CONTAINING PROTEIN"/>
    <property type="match status" value="1"/>
</dbReference>
<dbReference type="Gene3D" id="3.80.10.10">
    <property type="entry name" value="Ribonuclease Inhibitor"/>
    <property type="match status" value="1"/>
</dbReference>
<accession>A0A498J6I5</accession>
<evidence type="ECO:0000256" key="4">
    <source>
        <dbReference type="ARBA" id="ARBA00047304"/>
    </source>
</evidence>
<evidence type="ECO:0000313" key="7">
    <source>
        <dbReference type="EMBL" id="RXH91268.1"/>
    </source>
</evidence>
<dbReference type="InterPro" id="IPR000157">
    <property type="entry name" value="TIR_dom"/>
</dbReference>
<comment type="caution">
    <text evidence="7">The sequence shown here is derived from an EMBL/GenBank/DDBJ whole genome shotgun (WGS) entry which is preliminary data.</text>
</comment>
<proteinExistence type="predicted"/>
<dbReference type="EMBL" id="RDQH01000334">
    <property type="protein sequence ID" value="RXH91268.1"/>
    <property type="molecule type" value="Genomic_DNA"/>
</dbReference>
<keyword evidence="5" id="KW-1133">Transmembrane helix</keyword>
<protein>
    <recommendedName>
        <fullName evidence="1">ADP-ribosyl cyclase/cyclic ADP-ribose hydrolase</fullName>
        <ecNumber evidence="1">3.2.2.6</ecNumber>
    </recommendedName>
</protein>
<keyword evidence="2" id="KW-0378">Hydrolase</keyword>
<feature type="domain" description="TIR" evidence="6">
    <location>
        <begin position="20"/>
        <end position="183"/>
    </location>
</feature>
<dbReference type="Proteomes" id="UP000290289">
    <property type="component" value="Chromosome 8"/>
</dbReference>
<comment type="catalytic activity">
    <reaction evidence="4">
        <text>NAD(+) + H2O = ADP-D-ribose + nicotinamide + H(+)</text>
        <dbReference type="Rhea" id="RHEA:16301"/>
        <dbReference type="ChEBI" id="CHEBI:15377"/>
        <dbReference type="ChEBI" id="CHEBI:15378"/>
        <dbReference type="ChEBI" id="CHEBI:17154"/>
        <dbReference type="ChEBI" id="CHEBI:57540"/>
        <dbReference type="ChEBI" id="CHEBI:57967"/>
        <dbReference type="EC" id="3.2.2.6"/>
    </reaction>
    <physiologicalReaction direction="left-to-right" evidence="4">
        <dbReference type="Rhea" id="RHEA:16302"/>
    </physiologicalReaction>
</comment>
<dbReference type="SUPFAM" id="SSF52200">
    <property type="entry name" value="Toll/Interleukin receptor TIR domain"/>
    <property type="match status" value="1"/>
</dbReference>
<feature type="transmembrane region" description="Helical" evidence="5">
    <location>
        <begin position="578"/>
        <end position="598"/>
    </location>
</feature>
<dbReference type="GO" id="GO:0007165">
    <property type="term" value="P:signal transduction"/>
    <property type="evidence" value="ECO:0007669"/>
    <property type="project" value="InterPro"/>
</dbReference>
<evidence type="ECO:0000256" key="5">
    <source>
        <dbReference type="SAM" id="Phobius"/>
    </source>
</evidence>
<evidence type="ECO:0000256" key="2">
    <source>
        <dbReference type="ARBA" id="ARBA00022801"/>
    </source>
</evidence>
<keyword evidence="8" id="KW-1185">Reference proteome</keyword>
<evidence type="ECO:0000256" key="3">
    <source>
        <dbReference type="ARBA" id="ARBA00023027"/>
    </source>
</evidence>
<evidence type="ECO:0000259" key="6">
    <source>
        <dbReference type="PROSITE" id="PS50104"/>
    </source>
</evidence>
<dbReference type="InterPro" id="IPR001611">
    <property type="entry name" value="Leu-rich_rpt"/>
</dbReference>
<dbReference type="InterPro" id="IPR035897">
    <property type="entry name" value="Toll_tir_struct_dom_sf"/>
</dbReference>
<dbReference type="InterPro" id="IPR032675">
    <property type="entry name" value="LRR_dom_sf"/>
</dbReference>
<gene>
    <name evidence="7" type="ORF">DVH24_020291</name>
</gene>
<dbReference type="SMART" id="SM00255">
    <property type="entry name" value="TIR"/>
    <property type="match status" value="1"/>
</dbReference>
<reference evidence="7 8" key="1">
    <citation type="submission" date="2018-10" db="EMBL/GenBank/DDBJ databases">
        <title>A high-quality apple genome assembly.</title>
        <authorList>
            <person name="Hu J."/>
        </authorList>
    </citation>
    <scope>NUCLEOTIDE SEQUENCE [LARGE SCALE GENOMIC DNA]</scope>
    <source>
        <strain evidence="8">cv. HFTH1</strain>
        <tissue evidence="7">Young leaf</tissue>
    </source>
</reference>
<keyword evidence="5" id="KW-0812">Transmembrane</keyword>
<evidence type="ECO:0000313" key="8">
    <source>
        <dbReference type="Proteomes" id="UP000290289"/>
    </source>
</evidence>
<organism evidence="7 8">
    <name type="scientific">Malus domestica</name>
    <name type="common">Apple</name>
    <name type="synonym">Pyrus malus</name>
    <dbReference type="NCBI Taxonomy" id="3750"/>
    <lineage>
        <taxon>Eukaryota</taxon>
        <taxon>Viridiplantae</taxon>
        <taxon>Streptophyta</taxon>
        <taxon>Embryophyta</taxon>
        <taxon>Tracheophyta</taxon>
        <taxon>Spermatophyta</taxon>
        <taxon>Magnoliopsida</taxon>
        <taxon>eudicotyledons</taxon>
        <taxon>Gunneridae</taxon>
        <taxon>Pentapetalae</taxon>
        <taxon>rosids</taxon>
        <taxon>fabids</taxon>
        <taxon>Rosales</taxon>
        <taxon>Rosaceae</taxon>
        <taxon>Amygdaloideae</taxon>
        <taxon>Maleae</taxon>
        <taxon>Malus</taxon>
    </lineage>
</organism>
<dbReference type="Pfam" id="PF01582">
    <property type="entry name" value="TIR"/>
    <property type="match status" value="1"/>
</dbReference>
<name>A0A498J6I5_MALDO</name>
<dbReference type="PANTHER" id="PTHR32009">
    <property type="entry name" value="TMV RESISTANCE PROTEIN N-LIKE"/>
    <property type="match status" value="1"/>
</dbReference>